<keyword evidence="2" id="KW-1185">Reference proteome</keyword>
<reference evidence="1" key="1">
    <citation type="submission" date="2022-01" db="EMBL/GenBank/DDBJ databases">
        <title>Genome sequence and assembly of Parabukholderia sp. RG36.</title>
        <authorList>
            <person name="Chhetri G."/>
        </authorList>
    </citation>
    <scope>NUCLEOTIDE SEQUENCE</scope>
    <source>
        <strain evidence="1">RG36</strain>
    </source>
</reference>
<sequence length="137" mass="14825">MMSEETVLTIAAYDGKYTGSLDLLAHLFDLDGSVVPYDRPPFSVLEEALKVLELCADKYSTPRPNGEYLSVLIGRKCGSETEPLARLDIRVKNGLARASIVAGDTASAETAAVVVDTDDVATIVRKVLQQHLSRNES</sequence>
<name>A0A9X1UN44_9BURK</name>
<protein>
    <submittedName>
        <fullName evidence="1">Uncharacterized protein</fullName>
    </submittedName>
</protein>
<evidence type="ECO:0000313" key="2">
    <source>
        <dbReference type="Proteomes" id="UP001139308"/>
    </source>
</evidence>
<comment type="caution">
    <text evidence="1">The sequence shown here is derived from an EMBL/GenBank/DDBJ whole genome shotgun (WGS) entry which is preliminary data.</text>
</comment>
<accession>A0A9X1UN44</accession>
<proteinExistence type="predicted"/>
<dbReference type="Proteomes" id="UP001139308">
    <property type="component" value="Unassembled WGS sequence"/>
</dbReference>
<organism evidence="1 2">
    <name type="scientific">Paraburkholderia tagetis</name>
    <dbReference type="NCBI Taxonomy" id="2913261"/>
    <lineage>
        <taxon>Bacteria</taxon>
        <taxon>Pseudomonadati</taxon>
        <taxon>Pseudomonadota</taxon>
        <taxon>Betaproteobacteria</taxon>
        <taxon>Burkholderiales</taxon>
        <taxon>Burkholderiaceae</taxon>
        <taxon>Paraburkholderia</taxon>
    </lineage>
</organism>
<evidence type="ECO:0000313" key="1">
    <source>
        <dbReference type="EMBL" id="MCG5078503.1"/>
    </source>
</evidence>
<dbReference type="AlphaFoldDB" id="A0A9X1UN44"/>
<dbReference type="RefSeq" id="WP_238468485.1">
    <property type="nucleotide sequence ID" value="NZ_JAKLJA010000062.1"/>
</dbReference>
<dbReference type="EMBL" id="JAKLJA010000062">
    <property type="protein sequence ID" value="MCG5078503.1"/>
    <property type="molecule type" value="Genomic_DNA"/>
</dbReference>
<gene>
    <name evidence="1" type="ORF">L5014_35135</name>
</gene>